<dbReference type="EMBL" id="CP032869">
    <property type="protein sequence ID" value="AYL93827.1"/>
    <property type="molecule type" value="Genomic_DNA"/>
</dbReference>
<evidence type="ECO:0000313" key="3">
    <source>
        <dbReference type="Proteomes" id="UP000270046"/>
    </source>
</evidence>
<evidence type="ECO:0000256" key="1">
    <source>
        <dbReference type="SAM" id="SignalP"/>
    </source>
</evidence>
<proteinExistence type="predicted"/>
<organism evidence="2 3">
    <name type="scientific">Mucilaginibacter celer</name>
    <dbReference type="NCBI Taxonomy" id="2305508"/>
    <lineage>
        <taxon>Bacteria</taxon>
        <taxon>Pseudomonadati</taxon>
        <taxon>Bacteroidota</taxon>
        <taxon>Sphingobacteriia</taxon>
        <taxon>Sphingobacteriales</taxon>
        <taxon>Sphingobacteriaceae</taxon>
        <taxon>Mucilaginibacter</taxon>
    </lineage>
</organism>
<feature type="chain" id="PRO_5019731492" evidence="1">
    <location>
        <begin position="34"/>
        <end position="912"/>
    </location>
</feature>
<keyword evidence="3" id="KW-1185">Reference proteome</keyword>
<gene>
    <name evidence="2" type="ORF">HYN43_000290</name>
</gene>
<name>A0A494VGV6_9SPHI</name>
<dbReference type="OrthoDB" id="730885at2"/>
<dbReference type="Proteomes" id="UP000270046">
    <property type="component" value="Chromosome"/>
</dbReference>
<protein>
    <submittedName>
        <fullName evidence="2">Uncharacterized protein</fullName>
    </submittedName>
</protein>
<keyword evidence="1" id="KW-0732">Signal</keyword>
<reference evidence="2 3" key="1">
    <citation type="submission" date="2018-10" db="EMBL/GenBank/DDBJ databases">
        <title>Genome sequencing of Mucilaginibacter sp. HYN0043.</title>
        <authorList>
            <person name="Kim M."/>
            <person name="Yi H."/>
        </authorList>
    </citation>
    <scope>NUCLEOTIDE SEQUENCE [LARGE SCALE GENOMIC DNA]</scope>
    <source>
        <strain evidence="2 3">HYN0043</strain>
    </source>
</reference>
<dbReference type="KEGG" id="muh:HYN43_000290"/>
<dbReference type="RefSeq" id="WP_119407548.1">
    <property type="nucleotide sequence ID" value="NZ_CP032869.1"/>
</dbReference>
<sequence length="912" mass="100159">MTSFDPKKCFPAKGIVAFCIIAGLFLYASNALAQENIPAKPAITPDSVKTGQVSKVGSTKIFNADSIKKKAFNSPKPALKINSGTINAQPVKNPLKTAGTKAAGIADPLTQKLKTLKKQSVSFDLTVESDNRYQPLPVINSINPAFAVFNGNKKFVSAINVIGGINAWGIPLNFNYTTNRNLAYTPSALTSSLFKFDFDPRKFDSMLSSDYANYYELRKRAFAGLDLSGYTSKSVVDKLKAENLQQAKPTGISKYLSARHNIDGLLTLSETALKDSLYKIALADSTLKANIALSSSIDKYNTGRGLNYYDLQSVTADQKLTSFLTDTANRGSLRAMNREQLVHKFAEQSSFPDRVAGNGDLFGRVAQAITNEKGLNDSVSVIAKLNAEKAVAERRQRLLSEADTAYSTISGIKENLSKNGYDVKKILQMQQVLNHSDGNVGNSEMGQNYLSKVPANGLQSFFERVDAFKLGAYGNNVPGNVQSRDLFLTGTHLTFKSGGIPITFGYGNMNDVGSVKDNAFNSSVYNTPKAFTYISAVLNRSSANSVRVSVIGSYNQRSQGVNQYQLPAVSDNNVVFTLSKAFTFNHIGRFNVDVSKSTNVSSANYLNGTDAVLEKKGGMNYDLAADMFQAMSFGVGHRLDIKELGFSDNIYFNYAGLGYQNPANAGLGGGRMSLGGNLKKSLYKNKLQLTLRTDLKNRSISYTSNDKWHSLQFQADSRYIINRKFNVDLKYINNNTNKIVNGIGSPVYSLQKVEFDGNANYKIGKRYAVNHFGISFQDYTNAYLTAAAGASRGSILSTNFTQSVVFKRSSLNVSLFYNRELSTQKLIGDMFNSDLSYQYVMFGKLNMSSGVTYLDNSTIARQIGVKQGIQLFTKNNFDADAYVDVRKNLITAQYADLYASCRAKLMLRYHIK</sequence>
<accession>A0A494VGV6</accession>
<dbReference type="AlphaFoldDB" id="A0A494VGV6"/>
<evidence type="ECO:0000313" key="2">
    <source>
        <dbReference type="EMBL" id="AYL93827.1"/>
    </source>
</evidence>
<feature type="signal peptide" evidence="1">
    <location>
        <begin position="1"/>
        <end position="33"/>
    </location>
</feature>